<dbReference type="Proteomes" id="UP001226389">
    <property type="component" value="Unassembled WGS sequence"/>
</dbReference>
<evidence type="ECO:0000313" key="5">
    <source>
        <dbReference type="Proteomes" id="UP001226389"/>
    </source>
</evidence>
<reference evidence="4 5" key="1">
    <citation type="submission" date="2023-07" db="EMBL/GenBank/DDBJ databases">
        <title>Sorghum-associated microbial communities from plants grown in Nebraska, USA.</title>
        <authorList>
            <person name="Schachtman D."/>
        </authorList>
    </citation>
    <scope>NUCLEOTIDE SEQUENCE [LARGE SCALE GENOMIC DNA]</scope>
    <source>
        <strain evidence="4 5">DS994</strain>
    </source>
</reference>
<protein>
    <submittedName>
        <fullName evidence="4">Peptidoglycan/xylan/chitin deacetylase (PgdA/CDA1 family)</fullName>
    </submittedName>
</protein>
<dbReference type="PANTHER" id="PTHR10587:SF133">
    <property type="entry name" value="CHITIN DEACETYLASE 1-RELATED"/>
    <property type="match status" value="1"/>
</dbReference>
<comment type="caution">
    <text evidence="4">The sequence shown here is derived from an EMBL/GenBank/DDBJ whole genome shotgun (WGS) entry which is preliminary data.</text>
</comment>
<sequence>MALNAAMPAEDSLTVTAEPVLAGGTWIMFRERVTDTGPDRTRTVNSQTFTIDTVSGELRPAIELLRPEAVDRIRSRASSVPVAIAAPTAQHPAPADLVFTPSGELQISSPYATERGRTGGGGIATIPAGEAESMLSEAGRRMLSQLQTPAATRPLTPLGLRHINCDIVPCAALTYDDGPDTTTTAQLLTILKNTGAEATFFMTGSNAAAHPATARQVAEAGHAIGNHTYSHPYLTKLPPAGVKSEIDGADAAIRAAIGSSPSLMRPPYGAADATVQSAVGKPLILWAVDSLDWQSRNPALFVPKVLKEISPGDVVLMHDVDPTTIAGQQELITSLQGMGYRLVTVPQLFEGTPLAAGHVYRARPGRR</sequence>
<evidence type="ECO:0000313" key="4">
    <source>
        <dbReference type="EMBL" id="MDQ0118688.1"/>
    </source>
</evidence>
<evidence type="ECO:0000256" key="2">
    <source>
        <dbReference type="ARBA" id="ARBA00022801"/>
    </source>
</evidence>
<dbReference type="InterPro" id="IPR050248">
    <property type="entry name" value="Polysacc_deacetylase_ArnD"/>
</dbReference>
<dbReference type="InterPro" id="IPR011330">
    <property type="entry name" value="Glyco_hydro/deAcase_b/a-brl"/>
</dbReference>
<dbReference type="EMBL" id="JAUSSY010000006">
    <property type="protein sequence ID" value="MDQ0118688.1"/>
    <property type="molecule type" value="Genomic_DNA"/>
</dbReference>
<keyword evidence="5" id="KW-1185">Reference proteome</keyword>
<dbReference type="SUPFAM" id="SSF88713">
    <property type="entry name" value="Glycoside hydrolase/deacetylase"/>
    <property type="match status" value="1"/>
</dbReference>
<dbReference type="Gene3D" id="3.20.20.370">
    <property type="entry name" value="Glycoside hydrolase/deacetylase"/>
    <property type="match status" value="1"/>
</dbReference>
<gene>
    <name evidence="4" type="ORF">J2T22_001874</name>
</gene>
<evidence type="ECO:0000256" key="1">
    <source>
        <dbReference type="ARBA" id="ARBA00022723"/>
    </source>
</evidence>
<organism evidence="4 5">
    <name type="scientific">Pseudarthrobacter defluvii</name>
    <dbReference type="NCBI Taxonomy" id="410837"/>
    <lineage>
        <taxon>Bacteria</taxon>
        <taxon>Bacillati</taxon>
        <taxon>Actinomycetota</taxon>
        <taxon>Actinomycetes</taxon>
        <taxon>Micrococcales</taxon>
        <taxon>Micrococcaceae</taxon>
        <taxon>Pseudarthrobacter</taxon>
    </lineage>
</organism>
<dbReference type="PROSITE" id="PS51677">
    <property type="entry name" value="NODB"/>
    <property type="match status" value="1"/>
</dbReference>
<name>A0ABT9UI85_9MICC</name>
<keyword evidence="2" id="KW-0378">Hydrolase</keyword>
<keyword evidence="1" id="KW-0479">Metal-binding</keyword>
<proteinExistence type="predicted"/>
<accession>A0ABT9UI85</accession>
<dbReference type="InterPro" id="IPR002509">
    <property type="entry name" value="NODB_dom"/>
</dbReference>
<feature type="domain" description="NodB homology" evidence="3">
    <location>
        <begin position="169"/>
        <end position="343"/>
    </location>
</feature>
<dbReference type="Pfam" id="PF01522">
    <property type="entry name" value="Polysacc_deac_1"/>
    <property type="match status" value="1"/>
</dbReference>
<evidence type="ECO:0000259" key="3">
    <source>
        <dbReference type="PROSITE" id="PS51677"/>
    </source>
</evidence>
<dbReference type="PANTHER" id="PTHR10587">
    <property type="entry name" value="GLYCOSYL TRANSFERASE-RELATED"/>
    <property type="match status" value="1"/>
</dbReference>